<feature type="compositionally biased region" description="Basic and acidic residues" evidence="1">
    <location>
        <begin position="236"/>
        <end position="245"/>
    </location>
</feature>
<evidence type="ECO:0000256" key="1">
    <source>
        <dbReference type="SAM" id="MobiDB-lite"/>
    </source>
</evidence>
<evidence type="ECO:0000313" key="3">
    <source>
        <dbReference type="Proteomes" id="UP001438707"/>
    </source>
</evidence>
<organism evidence="2 3">
    <name type="scientific">Apatococcus lobatus</name>
    <dbReference type="NCBI Taxonomy" id="904363"/>
    <lineage>
        <taxon>Eukaryota</taxon>
        <taxon>Viridiplantae</taxon>
        <taxon>Chlorophyta</taxon>
        <taxon>core chlorophytes</taxon>
        <taxon>Trebouxiophyceae</taxon>
        <taxon>Chlorellales</taxon>
        <taxon>Chlorellaceae</taxon>
        <taxon>Apatococcus</taxon>
    </lineage>
</organism>
<feature type="compositionally biased region" description="Basic and acidic residues" evidence="1">
    <location>
        <begin position="188"/>
        <end position="222"/>
    </location>
</feature>
<dbReference type="AlphaFoldDB" id="A0AAW1QII6"/>
<dbReference type="SUPFAM" id="SSF57756">
    <property type="entry name" value="Retrovirus zinc finger-like domains"/>
    <property type="match status" value="1"/>
</dbReference>
<evidence type="ECO:0000313" key="2">
    <source>
        <dbReference type="EMBL" id="KAK9821257.1"/>
    </source>
</evidence>
<gene>
    <name evidence="2" type="ORF">WJX74_003513</name>
</gene>
<dbReference type="EMBL" id="JALJOS010000039">
    <property type="protein sequence ID" value="KAK9821257.1"/>
    <property type="molecule type" value="Genomic_DNA"/>
</dbReference>
<protein>
    <recommendedName>
        <fullName evidence="4">Zinc knuckle-domain-containing protein</fullName>
    </recommendedName>
</protein>
<feature type="compositionally biased region" description="Basic and acidic residues" evidence="1">
    <location>
        <begin position="274"/>
        <end position="287"/>
    </location>
</feature>
<accession>A0AAW1QII6</accession>
<dbReference type="Pfam" id="PF13917">
    <property type="entry name" value="zf-CCHC_3"/>
    <property type="match status" value="1"/>
</dbReference>
<dbReference type="PANTHER" id="PTHR13491:SF0">
    <property type="entry name" value="ZINC FINGER CCHC DOMAIN-CONTAINING PROTEIN 10"/>
    <property type="match status" value="1"/>
</dbReference>
<comment type="caution">
    <text evidence="2">The sequence shown here is derived from an EMBL/GenBank/DDBJ whole genome shotgun (WGS) entry which is preliminary data.</text>
</comment>
<keyword evidence="3" id="KW-1185">Reference proteome</keyword>
<proteinExistence type="predicted"/>
<feature type="region of interest" description="Disordered" evidence="1">
    <location>
        <begin position="57"/>
        <end position="294"/>
    </location>
</feature>
<name>A0AAW1QII6_9CHLO</name>
<feature type="compositionally biased region" description="Low complexity" evidence="1">
    <location>
        <begin position="115"/>
        <end position="184"/>
    </location>
</feature>
<feature type="compositionally biased region" description="Basic residues" evidence="1">
    <location>
        <begin position="259"/>
        <end position="273"/>
    </location>
</feature>
<feature type="compositionally biased region" description="Basic and acidic residues" evidence="1">
    <location>
        <begin position="80"/>
        <end position="97"/>
    </location>
</feature>
<dbReference type="InterPro" id="IPR036875">
    <property type="entry name" value="Znf_CCHC_sf"/>
</dbReference>
<dbReference type="GO" id="GO:0008270">
    <property type="term" value="F:zinc ion binding"/>
    <property type="evidence" value="ECO:0007669"/>
    <property type="project" value="InterPro"/>
</dbReference>
<reference evidence="2 3" key="1">
    <citation type="journal article" date="2024" name="Nat. Commun.">
        <title>Phylogenomics reveals the evolutionary origins of lichenization in chlorophyte algae.</title>
        <authorList>
            <person name="Puginier C."/>
            <person name="Libourel C."/>
            <person name="Otte J."/>
            <person name="Skaloud P."/>
            <person name="Haon M."/>
            <person name="Grisel S."/>
            <person name="Petersen M."/>
            <person name="Berrin J.G."/>
            <person name="Delaux P.M."/>
            <person name="Dal Grande F."/>
            <person name="Keller J."/>
        </authorList>
    </citation>
    <scope>NUCLEOTIDE SEQUENCE [LARGE SCALE GENOMIC DNA]</scope>
    <source>
        <strain evidence="2 3">SAG 2145</strain>
    </source>
</reference>
<dbReference type="GO" id="GO:0003676">
    <property type="term" value="F:nucleic acid binding"/>
    <property type="evidence" value="ECO:0007669"/>
    <property type="project" value="InterPro"/>
</dbReference>
<feature type="compositionally biased region" description="Basic residues" evidence="1">
    <location>
        <begin position="103"/>
        <end position="112"/>
    </location>
</feature>
<dbReference type="PANTHER" id="PTHR13491">
    <property type="entry name" value="ZCCHC10 PROTEIN"/>
    <property type="match status" value="1"/>
</dbReference>
<dbReference type="InterPro" id="IPR039715">
    <property type="entry name" value="ZCCHC10"/>
</dbReference>
<evidence type="ECO:0008006" key="4">
    <source>
        <dbReference type="Google" id="ProtNLM"/>
    </source>
</evidence>
<sequence length="294" mass="31339">MSGLLGSGSVHLQGRYKGKGLSTSSAAGKASAQCQKCLQHGHWTYECKNAPVYHSRPSRTQQLLNPKVRPSFADPADQPPEIREAAAKKAAEAELKARLAQKSQKKLKKRRRESSSGSDSDSDSDSGSSSSSDGSSSSSDGSSRSSSGNSSSSSSADSSSSSSSSSSSDSGASSKSSSPSGAGSSDEEAPRLRGPVERVPIRDEDRWQPDNDDHGRGLDGHHSVGARPSGYVSSRIQEERHRSQREVAGSRGEYENRHGHSRHHATSSSRHHSPRDSRRDRGSDYRRTGSPGRH</sequence>
<dbReference type="Proteomes" id="UP001438707">
    <property type="component" value="Unassembled WGS sequence"/>
</dbReference>